<evidence type="ECO:0000313" key="3">
    <source>
        <dbReference type="EMBL" id="KAG0549631.1"/>
    </source>
</evidence>
<dbReference type="GO" id="GO:0010506">
    <property type="term" value="P:regulation of autophagy"/>
    <property type="evidence" value="ECO:0007669"/>
    <property type="project" value="InterPro"/>
</dbReference>
<dbReference type="InterPro" id="IPR040371">
    <property type="entry name" value="RMC1"/>
</dbReference>
<sequence length="515" mass="56775">MMMSKSEANNKPVLAADDVHIVTVYGRIYCLQLDRVSMSLNLYRFYRDAVVQQCTLPTYSSRIAVSAVDNIIMVHQIDAKVVILYDVSLDSYAPVSAPLPLLVRGLPINSRQVSQTADSQSSAYGGTIYGEGWNFLIPDLICDAENGLLWKLHLDLEAIAASSSDAPSILEFLQRRKSDPSMVKTLCLAIVRTIILERRSVPTVAKAMDIVLDSYTRLMKMGGAFPGVRRTHEQNQQSGSQPNEGSHVVSQESSPGTAVRPDVNPDQASGAVNVSVQSNSGVEHAIDSISSDSADNRSDVVDKRHQAVGEASRPLSSGTLTQHGQHAGTVAISPIEMFQSVFTLVEDEMMGDPAYLIAVITEFLRSVSKAGLKAPHNLYVMMATLLARSNRYAEIALFVSNKILEPCKELAMQLMELGLQHPPTRKLGMDMLRERGLHHDYVTAMLQEGYYLEALRYARKYKVITVQPALFLEKAVAKNSAHNLAAVLSFFCEFTPSFKTTSDFGRYRHILSEMV</sequence>
<feature type="compositionally biased region" description="Polar residues" evidence="1">
    <location>
        <begin position="234"/>
        <end position="256"/>
    </location>
</feature>
<feature type="region of interest" description="Disordered" evidence="1">
    <location>
        <begin position="229"/>
        <end position="270"/>
    </location>
</feature>
<dbReference type="AlphaFoldDB" id="A0A921S101"/>
<dbReference type="GO" id="GO:0035658">
    <property type="term" value="C:Mon1-Ccz1 complex"/>
    <property type="evidence" value="ECO:0007669"/>
    <property type="project" value="InterPro"/>
</dbReference>
<organism evidence="3 4">
    <name type="scientific">Sorghum bicolor</name>
    <name type="common">Sorghum</name>
    <name type="synonym">Sorghum vulgare</name>
    <dbReference type="NCBI Taxonomy" id="4558"/>
    <lineage>
        <taxon>Eukaryota</taxon>
        <taxon>Viridiplantae</taxon>
        <taxon>Streptophyta</taxon>
        <taxon>Embryophyta</taxon>
        <taxon>Tracheophyta</taxon>
        <taxon>Spermatophyta</taxon>
        <taxon>Magnoliopsida</taxon>
        <taxon>Liliopsida</taxon>
        <taxon>Poales</taxon>
        <taxon>Poaceae</taxon>
        <taxon>PACMAD clade</taxon>
        <taxon>Panicoideae</taxon>
        <taxon>Andropogonodae</taxon>
        <taxon>Andropogoneae</taxon>
        <taxon>Sorghinae</taxon>
        <taxon>Sorghum</taxon>
    </lineage>
</organism>
<accession>A0A921S101</accession>
<feature type="domain" description="Mic1" evidence="2">
    <location>
        <begin position="319"/>
        <end position="504"/>
    </location>
</feature>
<dbReference type="Pfam" id="PF07035">
    <property type="entry name" value="RMC1_C"/>
    <property type="match status" value="1"/>
</dbReference>
<dbReference type="PANTHER" id="PTHR12897:SF4">
    <property type="entry name" value="REGULATOR OF MON1-CCZ1 COMPLEX"/>
    <property type="match status" value="1"/>
</dbReference>
<proteinExistence type="predicted"/>
<evidence type="ECO:0000256" key="1">
    <source>
        <dbReference type="SAM" id="MobiDB-lite"/>
    </source>
</evidence>
<evidence type="ECO:0000313" key="4">
    <source>
        <dbReference type="Proteomes" id="UP000807115"/>
    </source>
</evidence>
<name>A0A921S101_SORBI</name>
<protein>
    <recommendedName>
        <fullName evidence="2">Mic1 domain-containing protein</fullName>
    </recommendedName>
</protein>
<reference evidence="3" key="2">
    <citation type="submission" date="2020-10" db="EMBL/GenBank/DDBJ databases">
        <authorList>
            <person name="Cooper E.A."/>
            <person name="Brenton Z.W."/>
            <person name="Flinn B.S."/>
            <person name="Jenkins J."/>
            <person name="Shu S."/>
            <person name="Flowers D."/>
            <person name="Luo F."/>
            <person name="Wang Y."/>
            <person name="Xia P."/>
            <person name="Barry K."/>
            <person name="Daum C."/>
            <person name="Lipzen A."/>
            <person name="Yoshinaga Y."/>
            <person name="Schmutz J."/>
            <person name="Saski C."/>
            <person name="Vermerris W."/>
            <person name="Kresovich S."/>
        </authorList>
    </citation>
    <scope>NUCLEOTIDE SEQUENCE</scope>
</reference>
<gene>
    <name evidence="3" type="ORF">BDA96_01G271500</name>
</gene>
<dbReference type="PANTHER" id="PTHR12897">
    <property type="entry name" value="COLON CANCER-ASSOCIATED PROTEIN MIC1"/>
    <property type="match status" value="1"/>
</dbReference>
<reference evidence="3" key="1">
    <citation type="journal article" date="2019" name="BMC Genomics">
        <title>A new reference genome for Sorghum bicolor reveals high levels of sequence similarity between sweet and grain genotypes: implications for the genetics of sugar metabolism.</title>
        <authorList>
            <person name="Cooper E.A."/>
            <person name="Brenton Z.W."/>
            <person name="Flinn B.S."/>
            <person name="Jenkins J."/>
            <person name="Shu S."/>
            <person name="Flowers D."/>
            <person name="Luo F."/>
            <person name="Wang Y."/>
            <person name="Xia P."/>
            <person name="Barry K."/>
            <person name="Daum C."/>
            <person name="Lipzen A."/>
            <person name="Yoshinaga Y."/>
            <person name="Schmutz J."/>
            <person name="Saski C."/>
            <person name="Vermerris W."/>
            <person name="Kresovich S."/>
        </authorList>
    </citation>
    <scope>NUCLEOTIDE SEQUENCE</scope>
</reference>
<comment type="caution">
    <text evidence="3">The sequence shown here is derived from an EMBL/GenBank/DDBJ whole genome shotgun (WGS) entry which is preliminary data.</text>
</comment>
<evidence type="ECO:0000259" key="2">
    <source>
        <dbReference type="Pfam" id="PF07035"/>
    </source>
</evidence>
<dbReference type="EMBL" id="CM027680">
    <property type="protein sequence ID" value="KAG0549631.1"/>
    <property type="molecule type" value="Genomic_DNA"/>
</dbReference>
<dbReference type="InterPro" id="IPR009755">
    <property type="entry name" value="RMC1_C"/>
</dbReference>
<dbReference type="Proteomes" id="UP000807115">
    <property type="component" value="Chromosome 1"/>
</dbReference>